<comment type="cofactor">
    <cofactor evidence="2 9">
        <name>[4Fe-4S] cluster</name>
        <dbReference type="ChEBI" id="CHEBI:49883"/>
    </cofactor>
</comment>
<evidence type="ECO:0000256" key="7">
    <source>
        <dbReference type="ARBA" id="ARBA00023004"/>
    </source>
</evidence>
<dbReference type="RefSeq" id="WP_024094186.1">
    <property type="nucleotide sequence ID" value="NZ_CP019794.1"/>
</dbReference>
<proteinExistence type="predicted"/>
<keyword evidence="8 9" id="KW-0411">Iron-sulfur</keyword>
<dbReference type="GO" id="GO:0051539">
    <property type="term" value="F:4 iron, 4 sulfur cluster binding"/>
    <property type="evidence" value="ECO:0007669"/>
    <property type="project" value="UniProtKB-UniRule"/>
</dbReference>
<dbReference type="PANTHER" id="PTHR42859">
    <property type="entry name" value="OXIDOREDUCTASE"/>
    <property type="match status" value="1"/>
</dbReference>
<evidence type="ECO:0000313" key="10">
    <source>
        <dbReference type="EMBL" id="ARF70035.1"/>
    </source>
</evidence>
<dbReference type="GeneID" id="64219254"/>
<comment type="cofactor">
    <cofactor evidence="1">
        <name>[3Fe-4S] cluster</name>
        <dbReference type="ChEBI" id="CHEBI:21137"/>
    </cofactor>
</comment>
<dbReference type="InterPro" id="IPR017896">
    <property type="entry name" value="4Fe4S_Fe-S-bd"/>
</dbReference>
<comment type="function">
    <text evidence="9">Ferredoxins are iron-sulfur proteins that transfer electrons in a wide variety of metabolic reactions.</text>
</comment>
<dbReference type="Gene3D" id="3.30.70.20">
    <property type="match status" value="1"/>
</dbReference>
<evidence type="ECO:0000256" key="8">
    <source>
        <dbReference type="ARBA" id="ARBA00023014"/>
    </source>
</evidence>
<keyword evidence="3 9" id="KW-0813">Transport</keyword>
<keyword evidence="5 9" id="KW-0479">Metal-binding</keyword>
<dbReference type="SUPFAM" id="SSF54862">
    <property type="entry name" value="4Fe-4S ferredoxins"/>
    <property type="match status" value="1"/>
</dbReference>
<evidence type="ECO:0000256" key="2">
    <source>
        <dbReference type="ARBA" id="ARBA00001966"/>
    </source>
</evidence>
<dbReference type="GO" id="GO:0046872">
    <property type="term" value="F:metal ion binding"/>
    <property type="evidence" value="ECO:0007669"/>
    <property type="project" value="UniProtKB-UniRule"/>
</dbReference>
<evidence type="ECO:0000256" key="4">
    <source>
        <dbReference type="ARBA" id="ARBA00022485"/>
    </source>
</evidence>
<dbReference type="InterPro" id="IPR000813">
    <property type="entry name" value="7Fe_ferredoxin"/>
</dbReference>
<evidence type="ECO:0000256" key="5">
    <source>
        <dbReference type="ARBA" id="ARBA00022723"/>
    </source>
</evidence>
<name>A0A1V0UXS3_9BACL</name>
<reference evidence="10 11" key="1">
    <citation type="submission" date="2017-03" db="EMBL/GenBank/DDBJ databases">
        <title>Paenibacillus larvae genome sequencing.</title>
        <authorList>
            <person name="Dingman D.W."/>
        </authorList>
    </citation>
    <scope>NUCLEOTIDE SEQUENCE [LARGE SCALE GENOMIC DNA]</scope>
    <source>
        <strain evidence="10 11">SAG 10367</strain>
    </source>
</reference>
<dbReference type="EMBL" id="CP020557">
    <property type="protein sequence ID" value="ARF70035.1"/>
    <property type="molecule type" value="Genomic_DNA"/>
</dbReference>
<organism evidence="10 11">
    <name type="scientific">Paenibacillus larvae subsp. pulvifaciens</name>
    <dbReference type="NCBI Taxonomy" id="1477"/>
    <lineage>
        <taxon>Bacteria</taxon>
        <taxon>Bacillati</taxon>
        <taxon>Bacillota</taxon>
        <taxon>Bacilli</taxon>
        <taxon>Bacillales</taxon>
        <taxon>Paenibacillaceae</taxon>
        <taxon>Paenibacillus</taxon>
    </lineage>
</organism>
<dbReference type="PANTHER" id="PTHR42859:SF2">
    <property type="entry name" value="FERREDOXIN"/>
    <property type="match status" value="1"/>
</dbReference>
<keyword evidence="7 9" id="KW-0408">Iron</keyword>
<dbReference type="AlphaFoldDB" id="A0A1V0UXS3"/>
<dbReference type="Proteomes" id="UP000192727">
    <property type="component" value="Chromosome"/>
</dbReference>
<evidence type="ECO:0000256" key="9">
    <source>
        <dbReference type="RuleBase" id="RU365098"/>
    </source>
</evidence>
<keyword evidence="4 9" id="KW-0004">4Fe-4S</keyword>
<dbReference type="GO" id="GO:0009055">
    <property type="term" value="F:electron transfer activity"/>
    <property type="evidence" value="ECO:0007669"/>
    <property type="project" value="UniProtKB-UniRule"/>
</dbReference>
<sequence>MAFVITSPCIGEKAADCVSVCPVDCIHEGEDQYYIDPDVCIECGACEVECPVTAIFHEDDVPDEEKSFIEKNRAFFA</sequence>
<dbReference type="InterPro" id="IPR017900">
    <property type="entry name" value="4Fe4S_Fe_S_CS"/>
</dbReference>
<evidence type="ECO:0000313" key="11">
    <source>
        <dbReference type="Proteomes" id="UP000192727"/>
    </source>
</evidence>
<protein>
    <recommendedName>
        <fullName evidence="9">Ferredoxin</fullName>
    </recommendedName>
</protein>
<evidence type="ECO:0000256" key="6">
    <source>
        <dbReference type="ARBA" id="ARBA00022982"/>
    </source>
</evidence>
<dbReference type="Pfam" id="PF00037">
    <property type="entry name" value="Fer4"/>
    <property type="match status" value="1"/>
</dbReference>
<evidence type="ECO:0000256" key="3">
    <source>
        <dbReference type="ARBA" id="ARBA00022448"/>
    </source>
</evidence>
<dbReference type="PRINTS" id="PR00354">
    <property type="entry name" value="7FE8SFRDOXIN"/>
</dbReference>
<dbReference type="Pfam" id="PF12800">
    <property type="entry name" value="Fer4_4"/>
    <property type="match status" value="1"/>
</dbReference>
<dbReference type="InterPro" id="IPR050294">
    <property type="entry name" value="RnfB_subfamily"/>
</dbReference>
<accession>A0A1V0UXS3</accession>
<evidence type="ECO:0000256" key="1">
    <source>
        <dbReference type="ARBA" id="ARBA00001927"/>
    </source>
</evidence>
<gene>
    <name evidence="10" type="ORF">B7C51_22560</name>
</gene>
<keyword evidence="6 9" id="KW-0249">Electron transport</keyword>
<dbReference type="PROSITE" id="PS51379">
    <property type="entry name" value="4FE4S_FER_2"/>
    <property type="match status" value="1"/>
</dbReference>
<dbReference type="PROSITE" id="PS00198">
    <property type="entry name" value="4FE4S_FER_1"/>
    <property type="match status" value="1"/>
</dbReference>